<feature type="region of interest" description="Disordered" evidence="1">
    <location>
        <begin position="89"/>
        <end position="109"/>
    </location>
</feature>
<reference evidence="2" key="1">
    <citation type="journal article" date="2021" name="Mol. Ecol. Resour.">
        <title>Apolygus lucorum genome provides insights into omnivorousness and mesophyll feeding.</title>
        <authorList>
            <person name="Liu Y."/>
            <person name="Liu H."/>
            <person name="Wang H."/>
            <person name="Huang T."/>
            <person name="Liu B."/>
            <person name="Yang B."/>
            <person name="Yin L."/>
            <person name="Li B."/>
            <person name="Zhang Y."/>
            <person name="Zhang S."/>
            <person name="Jiang F."/>
            <person name="Zhang X."/>
            <person name="Ren Y."/>
            <person name="Wang B."/>
            <person name="Wang S."/>
            <person name="Lu Y."/>
            <person name="Wu K."/>
            <person name="Fan W."/>
            <person name="Wang G."/>
        </authorList>
    </citation>
    <scope>NUCLEOTIDE SEQUENCE</scope>
    <source>
        <strain evidence="2">12Hb</strain>
    </source>
</reference>
<gene>
    <name evidence="2" type="ORF">GE061_019202</name>
</gene>
<feature type="compositionally biased region" description="Polar residues" evidence="1">
    <location>
        <begin position="90"/>
        <end position="101"/>
    </location>
</feature>
<evidence type="ECO:0000313" key="2">
    <source>
        <dbReference type="EMBL" id="KAF6205035.1"/>
    </source>
</evidence>
<evidence type="ECO:0000313" key="3">
    <source>
        <dbReference type="Proteomes" id="UP000466442"/>
    </source>
</evidence>
<name>A0A6A4JJH3_APOLU</name>
<dbReference type="EMBL" id="WIXP02000009">
    <property type="protein sequence ID" value="KAF6205035.1"/>
    <property type="molecule type" value="Genomic_DNA"/>
</dbReference>
<dbReference type="Proteomes" id="UP000466442">
    <property type="component" value="Linkage Group LG9"/>
</dbReference>
<evidence type="ECO:0000256" key="1">
    <source>
        <dbReference type="SAM" id="MobiDB-lite"/>
    </source>
</evidence>
<keyword evidence="3" id="KW-1185">Reference proteome</keyword>
<sequence length="279" mass="32128">MSYGAEAFCTPPNAPRPLPPWVTDRKRAHMYDTPRPMPRTVAQTFDFGDEEGPMALENWDFGRSWSGSEMSDYLEMDRYRGAGGCVGTPSVHSSPNRSFEGNITPPYRPPGQDFYTSCHRLARQRGPPLYTPRRRVKAGYPYTCGGLRDEYMEQLRQPTPPRKPRNVRRYLSKRLGEGVSRIQQSFRGRPPADDEFDMDLDPNTRNLARNMDMIKRMTDPNTRRPGRYLSKRCARAGRALYNQPAVQYCRDKYEEGMGMAERAAFAFLSTNPRQDPEYC</sequence>
<proteinExistence type="predicted"/>
<comment type="caution">
    <text evidence="2">The sequence shown here is derived from an EMBL/GenBank/DDBJ whole genome shotgun (WGS) entry which is preliminary data.</text>
</comment>
<organism evidence="2 3">
    <name type="scientific">Apolygus lucorum</name>
    <name type="common">Small green plant bug</name>
    <name type="synonym">Lygocoris lucorum</name>
    <dbReference type="NCBI Taxonomy" id="248454"/>
    <lineage>
        <taxon>Eukaryota</taxon>
        <taxon>Metazoa</taxon>
        <taxon>Ecdysozoa</taxon>
        <taxon>Arthropoda</taxon>
        <taxon>Hexapoda</taxon>
        <taxon>Insecta</taxon>
        <taxon>Pterygota</taxon>
        <taxon>Neoptera</taxon>
        <taxon>Paraneoptera</taxon>
        <taxon>Hemiptera</taxon>
        <taxon>Heteroptera</taxon>
        <taxon>Panheteroptera</taxon>
        <taxon>Cimicomorpha</taxon>
        <taxon>Miridae</taxon>
        <taxon>Mirini</taxon>
        <taxon>Apolygus</taxon>
    </lineage>
</organism>
<protein>
    <submittedName>
        <fullName evidence="2">Uncharacterized protein</fullName>
    </submittedName>
</protein>
<dbReference type="AlphaFoldDB" id="A0A6A4JJH3"/>
<accession>A0A6A4JJH3</accession>